<dbReference type="EMBL" id="JAYMGO010000014">
    <property type="protein sequence ID" value="KAL1262343.1"/>
    <property type="molecule type" value="Genomic_DNA"/>
</dbReference>
<keyword evidence="2" id="KW-1185">Reference proteome</keyword>
<dbReference type="Proteomes" id="UP001558613">
    <property type="component" value="Unassembled WGS sequence"/>
</dbReference>
<feature type="non-terminal residue" evidence="1">
    <location>
        <position position="1"/>
    </location>
</feature>
<reference evidence="1 2" key="1">
    <citation type="submission" date="2023-09" db="EMBL/GenBank/DDBJ databases">
        <authorList>
            <person name="Wang M."/>
        </authorList>
    </citation>
    <scope>NUCLEOTIDE SEQUENCE [LARGE SCALE GENOMIC DNA]</scope>
    <source>
        <strain evidence="1">GT-2023</strain>
        <tissue evidence="1">Liver</tissue>
    </source>
</reference>
<proteinExistence type="predicted"/>
<dbReference type="InterPro" id="IPR023299">
    <property type="entry name" value="ATPase_P-typ_cyto_dom_N"/>
</dbReference>
<evidence type="ECO:0000313" key="2">
    <source>
        <dbReference type="Proteomes" id="UP001558613"/>
    </source>
</evidence>
<dbReference type="SUPFAM" id="SSF81660">
    <property type="entry name" value="Metal cation-transporting ATPase, ATP-binding domain N"/>
    <property type="match status" value="1"/>
</dbReference>
<evidence type="ECO:0000313" key="1">
    <source>
        <dbReference type="EMBL" id="KAL1262343.1"/>
    </source>
</evidence>
<organism evidence="1 2">
    <name type="scientific">Cirrhinus molitorella</name>
    <name type="common">mud carp</name>
    <dbReference type="NCBI Taxonomy" id="172907"/>
    <lineage>
        <taxon>Eukaryota</taxon>
        <taxon>Metazoa</taxon>
        <taxon>Chordata</taxon>
        <taxon>Craniata</taxon>
        <taxon>Vertebrata</taxon>
        <taxon>Euteleostomi</taxon>
        <taxon>Actinopterygii</taxon>
        <taxon>Neopterygii</taxon>
        <taxon>Teleostei</taxon>
        <taxon>Ostariophysi</taxon>
        <taxon>Cypriniformes</taxon>
        <taxon>Cyprinidae</taxon>
        <taxon>Labeoninae</taxon>
        <taxon>Labeonini</taxon>
        <taxon>Cirrhinus</taxon>
    </lineage>
</organism>
<dbReference type="PANTHER" id="PTHR24092:SF79">
    <property type="entry name" value="PHOSPHOLIPID-TRANSPORTING ATPASE VB"/>
    <property type="match status" value="1"/>
</dbReference>
<dbReference type="PANTHER" id="PTHR24092">
    <property type="entry name" value="PROBABLE PHOSPHOLIPID-TRANSPORTING ATPASE"/>
    <property type="match status" value="1"/>
</dbReference>
<dbReference type="Pfam" id="PF13246">
    <property type="entry name" value="Cation_ATPase"/>
    <property type="match status" value="1"/>
</dbReference>
<gene>
    <name evidence="1" type="ORF">QQF64_007608</name>
</gene>
<comment type="caution">
    <text evidence="1">The sequence shown here is derived from an EMBL/GenBank/DDBJ whole genome shotgun (WGS) entry which is preliminary data.</text>
</comment>
<protein>
    <submittedName>
        <fullName evidence="1">Uncharacterized protein</fullName>
    </submittedName>
</protein>
<feature type="non-terminal residue" evidence="1">
    <location>
        <position position="253"/>
    </location>
</feature>
<dbReference type="Gene3D" id="3.40.1110.10">
    <property type="entry name" value="Calcium-transporting ATPase, cytoplasmic domain N"/>
    <property type="match status" value="1"/>
</dbReference>
<accession>A0ABR3MB97</accession>
<sequence>VKGRRNSSYSGGSFHKMRQWFRKASLGKVFTSMKFKRGGETLADPFSIDEEPDMFYNSDVSDVTGQKVISSERKVKSSLSGSEEVCYEAHSPDEAALIHAAKAYGFTMVERTPHYVTVKMPNDTLLKFEVLDILTFDSTRRRMSIIVRHPHTSEIIMYTKGADSAIMERLGNVFSDMSQVDSKAKQLTVKTQKDLDMYARNGLRTLCFAKKVISEQEFRAWFAVRQEALSAIDEKEERLMETANFIENNFTLL</sequence>
<name>A0ABR3MB97_9TELE</name>